<sequence>MKKITLLFITLFYIGICFSQNDIAKVAKVNGIEVYILNEPLRKYEVAFNKKKGIQWSSFLTGGFINASISTKITRYIDRLQKESKETGEKFDAIVYTNGKNVTAIRFIDPNDSENKGLATVQKIEGIPVFAMCEPILAYDETKKKGGGIKWKSMVTVGLWNNSIEQDLIKFAKRFKRHYKKKKIDAIIYRRQKKAYGIKFSGGKNTNEVASIEIEDSTTEEEIEEISTIDNKTKTFTINGNWKSSCGRSFTLVKLEKQLKQFVGDKEFTFEKTEKDGVSAFQTKDGTKSLMINEDGSINYKTTDGFECTWTKE</sequence>
<dbReference type="EMBL" id="CP019288">
    <property type="protein sequence ID" value="QHI35928.1"/>
    <property type="molecule type" value="Genomic_DNA"/>
</dbReference>
<dbReference type="OrthoDB" id="943754at2"/>
<protein>
    <submittedName>
        <fullName evidence="1">Uncharacterized protein</fullName>
    </submittedName>
</protein>
<evidence type="ECO:0000313" key="2">
    <source>
        <dbReference type="Proteomes" id="UP000464657"/>
    </source>
</evidence>
<dbReference type="RefSeq" id="WP_160128648.1">
    <property type="nucleotide sequence ID" value="NZ_CP019288.1"/>
</dbReference>
<gene>
    <name evidence="1" type="ORF">IMCC3317_12760</name>
</gene>
<dbReference type="AlphaFoldDB" id="A0A7L4ZGP6"/>
<dbReference type="Proteomes" id="UP000464657">
    <property type="component" value="Chromosome"/>
</dbReference>
<keyword evidence="2" id="KW-1185">Reference proteome</keyword>
<evidence type="ECO:0000313" key="1">
    <source>
        <dbReference type="EMBL" id="QHI35928.1"/>
    </source>
</evidence>
<name>A0A7L4ZGP6_9FLAO</name>
<proteinExistence type="predicted"/>
<organism evidence="1 2">
    <name type="scientific">Kordia antarctica</name>
    <dbReference type="NCBI Taxonomy" id="1218801"/>
    <lineage>
        <taxon>Bacteria</taxon>
        <taxon>Pseudomonadati</taxon>
        <taxon>Bacteroidota</taxon>
        <taxon>Flavobacteriia</taxon>
        <taxon>Flavobacteriales</taxon>
        <taxon>Flavobacteriaceae</taxon>
        <taxon>Kordia</taxon>
    </lineage>
</organism>
<accession>A0A7L4ZGP6</accession>
<dbReference type="KEGG" id="kan:IMCC3317_12760"/>
<reference evidence="1 2" key="1">
    <citation type="journal article" date="2013" name="Int. J. Syst. Evol. Microbiol.">
        <title>Kordia antarctica sp. nov., isolated from Antarctic seawater.</title>
        <authorList>
            <person name="Baek K."/>
            <person name="Choi A."/>
            <person name="Kang I."/>
            <person name="Lee K."/>
            <person name="Cho J.C."/>
        </authorList>
    </citation>
    <scope>NUCLEOTIDE SEQUENCE [LARGE SCALE GENOMIC DNA]</scope>
    <source>
        <strain evidence="1 2">IMCC3317</strain>
    </source>
</reference>